<organism evidence="2 3">
    <name type="scientific">Giardia muris</name>
    <dbReference type="NCBI Taxonomy" id="5742"/>
    <lineage>
        <taxon>Eukaryota</taxon>
        <taxon>Metamonada</taxon>
        <taxon>Diplomonadida</taxon>
        <taxon>Hexamitidae</taxon>
        <taxon>Giardiinae</taxon>
        <taxon>Giardia</taxon>
    </lineage>
</organism>
<reference evidence="2 3" key="1">
    <citation type="submission" date="2019-05" db="EMBL/GenBank/DDBJ databases">
        <title>The compact genome of Giardia muris reveals important steps in the evolution of intestinal protozoan parasites.</title>
        <authorList>
            <person name="Xu F."/>
            <person name="Jimenez-Gonzalez A."/>
            <person name="Einarsson E."/>
            <person name="Astvaldsson A."/>
            <person name="Peirasmaki D."/>
            <person name="Eckmann L."/>
            <person name="Andersson J.O."/>
            <person name="Svard S.G."/>
            <person name="Jerlstrom-Hultqvist J."/>
        </authorList>
    </citation>
    <scope>NUCLEOTIDE SEQUENCE [LARGE SCALE GENOMIC DNA]</scope>
    <source>
        <strain evidence="2 3">Roberts-Thomson</strain>
    </source>
</reference>
<protein>
    <submittedName>
        <fullName evidence="2">Uncharacterized protein</fullName>
    </submittedName>
</protein>
<evidence type="ECO:0000256" key="1">
    <source>
        <dbReference type="SAM" id="MobiDB-lite"/>
    </source>
</evidence>
<evidence type="ECO:0000313" key="3">
    <source>
        <dbReference type="Proteomes" id="UP000315496"/>
    </source>
</evidence>
<sequence length="808" mass="90310">MPPDIDALLAEALGMEDHAARRLLGTGPIAIDDYLKDGSFEHESDSDVPEYLPKFTPMAETRSRRMSWNDQRSAARLIEDAASHGNSNPFLLGSAFGFADLGQNSEAEDLRDTITDPEPVLPTIPLEQPPTPTPVQEDQPSTKGKRITRKRVRTQKDVNDMADAQKDFLAREQTIRRRRKREQVPALQLSPIRDGQTIRTLASTREQRVHNAEERLRQSQSEPDVEPIPTKPVPAPIELNLDLEYDMDNTASVFEQRVVQADRQVERPIRTERPLHPEPHPPPEHDSDDAAVITVERQPPDIPVATVTINKPLLGIRDVFAPPTRDPFSAEKPSVPSVLELTSGTSVIDINARHDSRADIPVQVVQKEVPKSSPKRPVQASGFHRASTKASTAHSLLRTVDLDRTVITTTTSHDSNMLNIPQFLDAAHTASTSSLPTVPEAVLPSERNTELVSSEPSRKLASSTLIPVGSPPREASPQRPAVSYKHLYEIIDQDDDLHSSELHVSNGPVSELTDQSDTPADSEMSLLGDTTIFVAESIRTRDEKEPVLSQTQIVEATLREEAQLGSKRLRDFLERGTGRTVLDLYKEYGNPAPPYADCGIVLHTIELKDANLPRFANGRLIMPSLQRTRGEELLYRTVRGRQEICGIRLAFVKPKQTRRPIKTFFERHCERLKREISVVCRERVKVGEEFDPGQNGARVVDVQAYYPFDALNFRVQGSIDRATVLTRGKMTMSVWHIAAGKTSDKVESVGFFLTNMSSLAIRIAVFDYTKAECLYTIRHTETLHVPAHLEFEVRNQNATDALLLCCEF</sequence>
<evidence type="ECO:0000313" key="2">
    <source>
        <dbReference type="EMBL" id="TNJ28500.1"/>
    </source>
</evidence>
<name>A0A4Z1SRW9_GIAMU</name>
<feature type="region of interest" description="Disordered" evidence="1">
    <location>
        <begin position="204"/>
        <end position="232"/>
    </location>
</feature>
<feature type="compositionally biased region" description="Pro residues" evidence="1">
    <location>
        <begin position="119"/>
        <end position="133"/>
    </location>
</feature>
<feature type="compositionally biased region" description="Basic and acidic residues" evidence="1">
    <location>
        <begin position="265"/>
        <end position="285"/>
    </location>
</feature>
<proteinExistence type="predicted"/>
<dbReference type="EMBL" id="VDLU01000002">
    <property type="protein sequence ID" value="TNJ28500.1"/>
    <property type="molecule type" value="Genomic_DNA"/>
</dbReference>
<feature type="compositionally biased region" description="Basic and acidic residues" evidence="1">
    <location>
        <begin position="205"/>
        <end position="217"/>
    </location>
</feature>
<accession>A0A4Z1SRW9</accession>
<dbReference type="Proteomes" id="UP000315496">
    <property type="component" value="Chromosome 2"/>
</dbReference>
<feature type="region of interest" description="Disordered" evidence="1">
    <location>
        <begin position="437"/>
        <end position="480"/>
    </location>
</feature>
<dbReference type="AlphaFoldDB" id="A0A4Z1SRW9"/>
<dbReference type="VEuPathDB" id="GiardiaDB:GMRT_11886"/>
<comment type="caution">
    <text evidence="2">The sequence shown here is derived from an EMBL/GenBank/DDBJ whole genome shotgun (WGS) entry which is preliminary data.</text>
</comment>
<gene>
    <name evidence="2" type="ORF">GMRT_11886</name>
</gene>
<feature type="region of interest" description="Disordered" evidence="1">
    <location>
        <begin position="115"/>
        <end position="187"/>
    </location>
</feature>
<feature type="compositionally biased region" description="Basic and acidic residues" evidence="1">
    <location>
        <begin position="154"/>
        <end position="175"/>
    </location>
</feature>
<feature type="compositionally biased region" description="Basic residues" evidence="1">
    <location>
        <begin position="143"/>
        <end position="153"/>
    </location>
</feature>
<feature type="region of interest" description="Disordered" evidence="1">
    <location>
        <begin position="369"/>
        <end position="389"/>
    </location>
</feature>
<feature type="compositionally biased region" description="Polar residues" evidence="1">
    <location>
        <begin position="450"/>
        <end position="465"/>
    </location>
</feature>
<feature type="region of interest" description="Disordered" evidence="1">
    <location>
        <begin position="499"/>
        <end position="523"/>
    </location>
</feature>
<feature type="region of interest" description="Disordered" evidence="1">
    <location>
        <begin position="265"/>
        <end position="288"/>
    </location>
</feature>
<keyword evidence="3" id="KW-1185">Reference proteome</keyword>